<reference evidence="1 2" key="1">
    <citation type="journal article" date="2014" name="Appl. Environ. Microbiol.">
        <title>Genomic encyclopedia of type strains of the genus Bifidobacterium.</title>
        <authorList>
            <person name="Milani C."/>
            <person name="Lugli G.A."/>
            <person name="Duranti S."/>
            <person name="Turroni F."/>
            <person name="Bottacini F."/>
            <person name="Mangifesta M."/>
            <person name="Sanchez B."/>
            <person name="Viappiani A."/>
            <person name="Mancabelli L."/>
            <person name="Taminiau B."/>
            <person name="Delcenserie V."/>
            <person name="Barrangou R."/>
            <person name="Margolles A."/>
            <person name="van Sinderen D."/>
            <person name="Ventura M."/>
        </authorList>
    </citation>
    <scope>NUCLEOTIDE SEQUENCE [LARGE SCALE GENOMIC DNA]</scope>
    <source>
        <strain evidence="1 2">DSM 19703</strain>
    </source>
</reference>
<comment type="caution">
    <text evidence="1">The sequence shown here is derived from an EMBL/GenBank/DDBJ whole genome shotgun (WGS) entry which is preliminary data.</text>
</comment>
<gene>
    <name evidence="1" type="ORF">BBOMB_0372</name>
</gene>
<dbReference type="Proteomes" id="UP000028730">
    <property type="component" value="Unassembled WGS sequence"/>
</dbReference>
<evidence type="ECO:0000313" key="1">
    <source>
        <dbReference type="EMBL" id="KFF31041.1"/>
    </source>
</evidence>
<accession>A0A080N2I6</accession>
<dbReference type="AlphaFoldDB" id="A0A080N2I6"/>
<dbReference type="EMBL" id="ATLK01000001">
    <property type="protein sequence ID" value="KFF31041.1"/>
    <property type="molecule type" value="Genomic_DNA"/>
</dbReference>
<name>A0A080N2I6_9BIFI</name>
<keyword evidence="2" id="KW-1185">Reference proteome</keyword>
<proteinExistence type="predicted"/>
<organism evidence="1 2">
    <name type="scientific">Bifidobacterium bombi DSM 19703</name>
    <dbReference type="NCBI Taxonomy" id="1341695"/>
    <lineage>
        <taxon>Bacteria</taxon>
        <taxon>Bacillati</taxon>
        <taxon>Actinomycetota</taxon>
        <taxon>Actinomycetes</taxon>
        <taxon>Bifidobacteriales</taxon>
        <taxon>Bifidobacteriaceae</taxon>
        <taxon>Bifidobacterium</taxon>
    </lineage>
</organism>
<protein>
    <submittedName>
        <fullName evidence="1">Uncharacterized protein</fullName>
    </submittedName>
</protein>
<evidence type="ECO:0000313" key="2">
    <source>
        <dbReference type="Proteomes" id="UP000028730"/>
    </source>
</evidence>
<sequence>MRYDECPVAGRIENVKQQGIRILTEVVGPQGLEPWTDGL</sequence>